<comment type="caution">
    <text evidence="1">The sequence shown here is derived from an EMBL/GenBank/DDBJ whole genome shotgun (WGS) entry which is preliminary data.</text>
</comment>
<name>A0ABV4TLR1_9FLAO</name>
<dbReference type="EMBL" id="JBCFQK010000007">
    <property type="protein sequence ID" value="MFA9194119.1"/>
    <property type="molecule type" value="Genomic_DNA"/>
</dbReference>
<reference evidence="1 2" key="1">
    <citation type="submission" date="2024-04" db="EMBL/GenBank/DDBJ databases">
        <title>New Clade of Flavobacterium.</title>
        <authorList>
            <person name="Matos L."/>
            <person name="Proenca D.N."/>
            <person name="Fransisco R.M."/>
            <person name="Chung A.P."/>
            <person name="Maccario L."/>
            <person name="Sorensen S.J."/>
            <person name="Morais P.V."/>
        </authorList>
    </citation>
    <scope>NUCLEOTIDE SEQUENCE [LARGE SCALE GENOMIC DNA]</scope>
    <source>
        <strain evidence="1 2">FBOR7N2.3</strain>
    </source>
</reference>
<dbReference type="InterPro" id="IPR029035">
    <property type="entry name" value="DHS-like_NAD/FAD-binding_dom"/>
</dbReference>
<keyword evidence="2" id="KW-1185">Reference proteome</keyword>
<gene>
    <name evidence="1" type="ORF">AAGV33_06850</name>
</gene>
<organism evidence="1 2">
    <name type="scientific">Flavobacterium magnesitis</name>
    <dbReference type="NCBI Taxonomy" id="3138077"/>
    <lineage>
        <taxon>Bacteria</taxon>
        <taxon>Pseudomonadati</taxon>
        <taxon>Bacteroidota</taxon>
        <taxon>Flavobacteriia</taxon>
        <taxon>Flavobacteriales</taxon>
        <taxon>Flavobacteriaceae</taxon>
        <taxon>Flavobacterium</taxon>
    </lineage>
</organism>
<sequence length="378" mass="44548">MAKLTIILGAGFSANAGFPLAQAVNERFNRNQTQKLLRMSSSEWLWKDDKDETTIHNGTIQADANIYSYVFNEVVNQYKLENGDFTDYEDFFQYVLTNSPKKEWYKNINEQAFNKYLGDHPHMNTSEGLEYLEYYRNSHHSIIIEIINYLVADLLFLKIPEDVILKFYKSFVDYIQQFDEVSIFTLNHDLLLEGILDYFGIKYSRGFSEKESPIFYEDNPLPAFNDDFSDSKIKIFKLHGSLDYYRFEETENSQLTGRYNYFSTRGYRAKHYARRVDFKTGKTIQEINSDIIPKFITGKNKPEIIKNDIMYSSLFNHFKNDISQAEHLLISGYSFRDEHINSELEKQKAMNVTNQRRTQNYPFSAKKINDIDSFDDLH</sequence>
<accession>A0ABV4TLR1</accession>
<dbReference type="RefSeq" id="WP_373391221.1">
    <property type="nucleotide sequence ID" value="NZ_JBCFQJ010000007.1"/>
</dbReference>
<dbReference type="SUPFAM" id="SSF52467">
    <property type="entry name" value="DHS-like NAD/FAD-binding domain"/>
    <property type="match status" value="1"/>
</dbReference>
<dbReference type="Pfam" id="PF13289">
    <property type="entry name" value="SIR2_2"/>
    <property type="match status" value="1"/>
</dbReference>
<proteinExistence type="predicted"/>
<dbReference type="Proteomes" id="UP001574170">
    <property type="component" value="Unassembled WGS sequence"/>
</dbReference>
<evidence type="ECO:0000313" key="2">
    <source>
        <dbReference type="Proteomes" id="UP001574170"/>
    </source>
</evidence>
<evidence type="ECO:0000313" key="1">
    <source>
        <dbReference type="EMBL" id="MFA9194119.1"/>
    </source>
</evidence>
<protein>
    <submittedName>
        <fullName evidence="1">SIR2 family protein</fullName>
    </submittedName>
</protein>